<protein>
    <submittedName>
        <fullName evidence="1">3-methyladenine DNA glycosylase AlkD</fullName>
    </submittedName>
</protein>
<dbReference type="EMBL" id="FQXV01000021">
    <property type="protein sequence ID" value="SHI23516.1"/>
    <property type="molecule type" value="Genomic_DNA"/>
</dbReference>
<dbReference type="Gene3D" id="1.25.40.290">
    <property type="entry name" value="ARM repeat domains"/>
    <property type="match status" value="1"/>
</dbReference>
<dbReference type="InterPro" id="IPR014825">
    <property type="entry name" value="DNA_alkylation"/>
</dbReference>
<dbReference type="Pfam" id="PF08713">
    <property type="entry name" value="DNA_alkylation"/>
    <property type="match status" value="1"/>
</dbReference>
<dbReference type="Proteomes" id="UP000183995">
    <property type="component" value="Unassembled WGS sequence"/>
</dbReference>
<dbReference type="CDD" id="cd07064">
    <property type="entry name" value="AlkD_like_1"/>
    <property type="match status" value="1"/>
</dbReference>
<name>A0A1M5ZGX5_9FIRM</name>
<evidence type="ECO:0000313" key="2">
    <source>
        <dbReference type="Proteomes" id="UP000183995"/>
    </source>
</evidence>
<dbReference type="RefSeq" id="WP_242941239.1">
    <property type="nucleotide sequence ID" value="NZ_FQXV01000021.1"/>
</dbReference>
<sequence length="594" mass="67700">MSSTIYYKGTLKDDSGVEELFAAIRLQLKAVNCRIVEEEDSLYVEFLEGMSEPLLFHFKNRRIAGFCKWNNPENTAEYFRIFDLFIAVKPFFKSLRVDDDEGAWHEYIIRSKPCKIHLRELAGPAETALLQRDFNGANYDFSSLMLPGMRFLPYANSVYCVIARDFLKVLRADSVQSVDKARVLELANKIRVEDDGPFTPENFTFKFPYMLLLVWIGYCLTYLDKGRVYTLSDGVRGLRTNKLAAQFGILSVFLNIHSGIVNSKHAEMKRFADDYIQANPQSSELSEHAREEFSRIVNDYIVKNEIDVDSSEPVFIPLAGEFKEACELILANENVAVDSTPEDAKRSLDVLVSILDYLGFRYVGPEAPGEEPDRDGEASDIIAALYAAENKENAGPMAAYMKNLFPYLGVKSPELKALSKEFLKKKKKESTIDWGFVRKCYGLPEREFQYLALLYLDAVKKLLTPDDMAALEELTVTKSWWDTVDTIDALVGDVCLRYPGVKEKVIARWIESDNIWLKRISIDFQLRYGEKTDTAVLSRAILANLGTKEFFVNKAIGWSLREYSKTDKAWVRQFVDAHKDALSPLSVKEAGKYL</sequence>
<dbReference type="AlphaFoldDB" id="A0A1M5ZGX5"/>
<keyword evidence="2" id="KW-1185">Reference proteome</keyword>
<accession>A0A1M5ZGX5</accession>
<dbReference type="PANTHER" id="PTHR34070">
    <property type="entry name" value="ARMADILLO-TYPE FOLD"/>
    <property type="match status" value="1"/>
</dbReference>
<dbReference type="PANTHER" id="PTHR34070:SF1">
    <property type="entry name" value="DNA ALKYLATION REPAIR PROTEIN"/>
    <property type="match status" value="1"/>
</dbReference>
<evidence type="ECO:0000313" key="1">
    <source>
        <dbReference type="EMBL" id="SHI23516.1"/>
    </source>
</evidence>
<reference evidence="1 2" key="1">
    <citation type="submission" date="2016-11" db="EMBL/GenBank/DDBJ databases">
        <authorList>
            <person name="Jaros S."/>
            <person name="Januszkiewicz K."/>
            <person name="Wedrychowicz H."/>
        </authorList>
    </citation>
    <scope>NUCLEOTIDE SEQUENCE [LARGE SCALE GENOMIC DNA]</scope>
    <source>
        <strain evidence="1 2">DSM 10068</strain>
    </source>
</reference>
<gene>
    <name evidence="1" type="ORF">SAMN02745823_03730</name>
</gene>
<dbReference type="Gene3D" id="1.20.1660.10">
    <property type="entry name" value="Hypothetical protein (EF3068)"/>
    <property type="match status" value="1"/>
</dbReference>
<dbReference type="InterPro" id="IPR016024">
    <property type="entry name" value="ARM-type_fold"/>
</dbReference>
<organism evidence="1 2">
    <name type="scientific">Sporobacter termitidis DSM 10068</name>
    <dbReference type="NCBI Taxonomy" id="1123282"/>
    <lineage>
        <taxon>Bacteria</taxon>
        <taxon>Bacillati</taxon>
        <taxon>Bacillota</taxon>
        <taxon>Clostridia</taxon>
        <taxon>Eubacteriales</taxon>
        <taxon>Oscillospiraceae</taxon>
        <taxon>Sporobacter</taxon>
    </lineage>
</organism>
<dbReference type="SUPFAM" id="SSF48371">
    <property type="entry name" value="ARM repeat"/>
    <property type="match status" value="1"/>
</dbReference>
<proteinExistence type="predicted"/>